<comment type="caution">
    <text evidence="2">The sequence shown here is derived from an EMBL/GenBank/DDBJ whole genome shotgun (WGS) entry which is preliminary data.</text>
</comment>
<dbReference type="AlphaFoldDB" id="A0A0L6V1K0"/>
<organism evidence="2 3">
    <name type="scientific">Puccinia sorghi</name>
    <dbReference type="NCBI Taxonomy" id="27349"/>
    <lineage>
        <taxon>Eukaryota</taxon>
        <taxon>Fungi</taxon>
        <taxon>Dikarya</taxon>
        <taxon>Basidiomycota</taxon>
        <taxon>Pucciniomycotina</taxon>
        <taxon>Pucciniomycetes</taxon>
        <taxon>Pucciniales</taxon>
        <taxon>Pucciniaceae</taxon>
        <taxon>Puccinia</taxon>
    </lineage>
</organism>
<name>A0A0L6V1K0_9BASI</name>
<keyword evidence="1" id="KW-0472">Membrane</keyword>
<feature type="transmembrane region" description="Helical" evidence="1">
    <location>
        <begin position="336"/>
        <end position="356"/>
    </location>
</feature>
<protein>
    <submittedName>
        <fullName evidence="2">Putative signal peptide protein</fullName>
    </submittedName>
</protein>
<accession>A0A0L6V1K0</accession>
<keyword evidence="1" id="KW-1133">Transmembrane helix</keyword>
<keyword evidence="3" id="KW-1185">Reference proteome</keyword>
<evidence type="ECO:0000313" key="3">
    <source>
        <dbReference type="Proteomes" id="UP000037035"/>
    </source>
</evidence>
<evidence type="ECO:0000313" key="2">
    <source>
        <dbReference type="EMBL" id="KNZ54658.1"/>
    </source>
</evidence>
<dbReference type="EMBL" id="LAVV01007823">
    <property type="protein sequence ID" value="KNZ54658.1"/>
    <property type="molecule type" value="Genomic_DNA"/>
</dbReference>
<reference evidence="2 3" key="1">
    <citation type="submission" date="2015-08" db="EMBL/GenBank/DDBJ databases">
        <title>Next Generation Sequencing and Analysis of the Genome of Puccinia sorghi L Schw, the Causal Agent of Maize Common Rust.</title>
        <authorList>
            <person name="Rochi L."/>
            <person name="Burguener G."/>
            <person name="Darino M."/>
            <person name="Turjanski A."/>
            <person name="Kreff E."/>
            <person name="Dieguez M.J."/>
            <person name="Sacco F."/>
        </authorList>
    </citation>
    <scope>NUCLEOTIDE SEQUENCE [LARGE SCALE GENOMIC DNA]</scope>
    <source>
        <strain evidence="2 3">RO10H11247</strain>
    </source>
</reference>
<dbReference type="VEuPathDB" id="FungiDB:VP01_288g3"/>
<keyword evidence="1" id="KW-0812">Transmembrane</keyword>
<dbReference type="Proteomes" id="UP000037035">
    <property type="component" value="Unassembled WGS sequence"/>
</dbReference>
<evidence type="ECO:0000256" key="1">
    <source>
        <dbReference type="SAM" id="Phobius"/>
    </source>
</evidence>
<gene>
    <name evidence="2" type="ORF">VP01_288g3</name>
</gene>
<proteinExistence type="predicted"/>
<sequence>MGCLFSFFFCRRLQLDIHLECCFLVIHQLASKIFLLNSPTYHQCILITFPQSHWILHTSKSVFLLLCISIFFLNPGTLSRWTVSFMECRNHLRTNVMCFTPLIISHFPLLKVSSLEYEASTFTCVWWRYIHHQTTIMQKTAKKKKNNQTVGWDRQKIKITPAGGSWSEASISAGMRMGGPMGSKDCGHDRIERSRRPEDRWGGGGLATSHTRFKLLPSPRLVDGRQQIQSGSDRICCDLLRAAVAPPLPAKGAHLLPARTFSNVAPTTPASPCAGTHRKGIRVRRGACTGDRCALERLSLFLFRIINCLEPIRSMLIISVYTYVFILQPFPVPARLMQLVLSLVVVVFFLCFLFLLEWC</sequence>